<dbReference type="PANTHER" id="PTHR35908:SF1">
    <property type="entry name" value="CONSERVED PROTEIN"/>
    <property type="match status" value="1"/>
</dbReference>
<dbReference type="Proteomes" id="UP000070620">
    <property type="component" value="Unassembled WGS sequence"/>
</dbReference>
<feature type="domain" description="Glyoxalase-like" evidence="1">
    <location>
        <begin position="125"/>
        <end position="244"/>
    </location>
</feature>
<dbReference type="Gene3D" id="3.10.180.10">
    <property type="entry name" value="2,3-Dihydroxybiphenyl 1,2-Dioxygenase, domain 1"/>
    <property type="match status" value="2"/>
</dbReference>
<dbReference type="CDD" id="cd06587">
    <property type="entry name" value="VOC"/>
    <property type="match status" value="1"/>
</dbReference>
<dbReference type="OrthoDB" id="3212826at2"/>
<dbReference type="AlphaFoldDB" id="A0A136PT36"/>
<sequence>MIARFKDLCLDAADPRLLGAFWAEVLGGRLVDTGDGDTRVDAAPPASPAESIWVNRVPEPRTGRTRVRLDLRLAEPGPEGLRAAGARLVREPDSEIDWWVLADPEGNLFAALPARADTRPGPCHLVVDAADPAAQAHWWARALGGRADLHPADSADPAGSGTPGAVPATGVASVVDAAGFPWHRWIFEPAPERRTVKNRMHWDVTLTDPTPAPLIRHGATLLRERTSDLPWWIMADPEGNEFCAFPPDSTA</sequence>
<accession>A0A136PT36</accession>
<dbReference type="InterPro" id="IPR029068">
    <property type="entry name" value="Glyas_Bleomycin-R_OHBP_Dase"/>
</dbReference>
<proteinExistence type="predicted"/>
<evidence type="ECO:0000313" key="2">
    <source>
        <dbReference type="EMBL" id="KXK61612.1"/>
    </source>
</evidence>
<dbReference type="Pfam" id="PF18029">
    <property type="entry name" value="Glyoxalase_6"/>
    <property type="match status" value="2"/>
</dbReference>
<evidence type="ECO:0000313" key="3">
    <source>
        <dbReference type="Proteomes" id="UP000070620"/>
    </source>
</evidence>
<keyword evidence="3" id="KW-1185">Reference proteome</keyword>
<comment type="caution">
    <text evidence="2">The sequence shown here is derived from an EMBL/GenBank/DDBJ whole genome shotgun (WGS) entry which is preliminary data.</text>
</comment>
<evidence type="ECO:0000259" key="1">
    <source>
        <dbReference type="Pfam" id="PF18029"/>
    </source>
</evidence>
<dbReference type="InterPro" id="IPR041581">
    <property type="entry name" value="Glyoxalase_6"/>
</dbReference>
<organism evidence="2 3">
    <name type="scientific">Micromonospora rosaria</name>
    <dbReference type="NCBI Taxonomy" id="47874"/>
    <lineage>
        <taxon>Bacteria</taxon>
        <taxon>Bacillati</taxon>
        <taxon>Actinomycetota</taxon>
        <taxon>Actinomycetes</taxon>
        <taxon>Micromonosporales</taxon>
        <taxon>Micromonosporaceae</taxon>
        <taxon>Micromonospora</taxon>
    </lineage>
</organism>
<feature type="domain" description="Glyoxalase-like" evidence="1">
    <location>
        <begin position="8"/>
        <end position="110"/>
    </location>
</feature>
<dbReference type="SUPFAM" id="SSF54593">
    <property type="entry name" value="Glyoxalase/Bleomycin resistance protein/Dihydroxybiphenyl dioxygenase"/>
    <property type="match status" value="1"/>
</dbReference>
<dbReference type="EMBL" id="LRQV01000037">
    <property type="protein sequence ID" value="KXK61612.1"/>
    <property type="molecule type" value="Genomic_DNA"/>
</dbReference>
<dbReference type="RefSeq" id="WP_067364736.1">
    <property type="nucleotide sequence ID" value="NZ_JBIUBN010000021.1"/>
</dbReference>
<dbReference type="PANTHER" id="PTHR35908">
    <property type="entry name" value="HYPOTHETICAL FUSION PROTEIN"/>
    <property type="match status" value="1"/>
</dbReference>
<name>A0A136PT36_9ACTN</name>
<gene>
    <name evidence="2" type="ORF">AWW66_12800</name>
</gene>
<reference evidence="2 3" key="1">
    <citation type="submission" date="2016-01" db="EMBL/GenBank/DDBJ databases">
        <title>Whole genome sequence and analysis of Micromonospora rosaria DSM 803, which can produce antibacterial substance rosamicin.</title>
        <authorList>
            <person name="Yang H."/>
            <person name="He X."/>
            <person name="Zhu D."/>
        </authorList>
    </citation>
    <scope>NUCLEOTIDE SEQUENCE [LARGE SCALE GENOMIC DNA]</scope>
    <source>
        <strain evidence="2 3">DSM 803</strain>
    </source>
</reference>
<protein>
    <recommendedName>
        <fullName evidence="1">Glyoxalase-like domain-containing protein</fullName>
    </recommendedName>
</protein>